<accession>A0A5J4UTI8</accession>
<gene>
    <name evidence="1" type="ORF">EZS28_031062</name>
</gene>
<dbReference type="Proteomes" id="UP000324800">
    <property type="component" value="Unassembled WGS sequence"/>
</dbReference>
<dbReference type="EMBL" id="SNRW01012776">
    <property type="protein sequence ID" value="KAA6373412.1"/>
    <property type="molecule type" value="Genomic_DNA"/>
</dbReference>
<dbReference type="AlphaFoldDB" id="A0A5J4UTI8"/>
<organism evidence="1 2">
    <name type="scientific">Streblomastix strix</name>
    <dbReference type="NCBI Taxonomy" id="222440"/>
    <lineage>
        <taxon>Eukaryota</taxon>
        <taxon>Metamonada</taxon>
        <taxon>Preaxostyla</taxon>
        <taxon>Oxymonadida</taxon>
        <taxon>Streblomastigidae</taxon>
        <taxon>Streblomastix</taxon>
    </lineage>
</organism>
<protein>
    <submittedName>
        <fullName evidence="1">Uncharacterized protein</fullName>
    </submittedName>
</protein>
<sequence>MVIEMIIRKNAKRNYMKLYEISIALEKSQTEPLNVEEVIALLQNFRIVYRHSNYAQQIMETFKKQSLRADIYNLKYYAELLGQDLILLISNVKEQEKEDLLMIFLVLVTQIHRLGWTLENHYGKVLNLLRK</sequence>
<comment type="caution">
    <text evidence="1">The sequence shown here is derived from an EMBL/GenBank/DDBJ whole genome shotgun (WGS) entry which is preliminary data.</text>
</comment>
<name>A0A5J4UTI8_9EUKA</name>
<evidence type="ECO:0000313" key="2">
    <source>
        <dbReference type="Proteomes" id="UP000324800"/>
    </source>
</evidence>
<evidence type="ECO:0000313" key="1">
    <source>
        <dbReference type="EMBL" id="KAA6373412.1"/>
    </source>
</evidence>
<proteinExistence type="predicted"/>
<reference evidence="1 2" key="1">
    <citation type="submission" date="2019-03" db="EMBL/GenBank/DDBJ databases">
        <title>Single cell metagenomics reveals metabolic interactions within the superorganism composed of flagellate Streblomastix strix and complex community of Bacteroidetes bacteria on its surface.</title>
        <authorList>
            <person name="Treitli S.C."/>
            <person name="Kolisko M."/>
            <person name="Husnik F."/>
            <person name="Keeling P."/>
            <person name="Hampl V."/>
        </authorList>
    </citation>
    <scope>NUCLEOTIDE SEQUENCE [LARGE SCALE GENOMIC DNA]</scope>
    <source>
        <strain evidence="1">ST1C</strain>
    </source>
</reference>